<evidence type="ECO:0000313" key="2">
    <source>
        <dbReference type="EMBL" id="KAK5705306.1"/>
    </source>
</evidence>
<name>A0AAN8A4F1_9PEZI</name>
<dbReference type="AlphaFoldDB" id="A0AAN8A4F1"/>
<comment type="caution">
    <text evidence="2">The sequence shown here is derived from an EMBL/GenBank/DDBJ whole genome shotgun (WGS) entry which is preliminary data.</text>
</comment>
<evidence type="ECO:0000256" key="1">
    <source>
        <dbReference type="SAM" id="MobiDB-lite"/>
    </source>
</evidence>
<feature type="region of interest" description="Disordered" evidence="1">
    <location>
        <begin position="1"/>
        <end position="25"/>
    </location>
</feature>
<proteinExistence type="predicted"/>
<organism evidence="2 3">
    <name type="scientific">Elasticomyces elasticus</name>
    <dbReference type="NCBI Taxonomy" id="574655"/>
    <lineage>
        <taxon>Eukaryota</taxon>
        <taxon>Fungi</taxon>
        <taxon>Dikarya</taxon>
        <taxon>Ascomycota</taxon>
        <taxon>Pezizomycotina</taxon>
        <taxon>Dothideomycetes</taxon>
        <taxon>Dothideomycetidae</taxon>
        <taxon>Mycosphaerellales</taxon>
        <taxon>Teratosphaeriaceae</taxon>
        <taxon>Elasticomyces</taxon>
    </lineage>
</organism>
<reference evidence="2" key="1">
    <citation type="submission" date="2023-08" db="EMBL/GenBank/DDBJ databases">
        <title>Black Yeasts Isolated from many extreme environments.</title>
        <authorList>
            <person name="Coleine C."/>
            <person name="Stajich J.E."/>
            <person name="Selbmann L."/>
        </authorList>
    </citation>
    <scope>NUCLEOTIDE SEQUENCE</scope>
    <source>
        <strain evidence="2">CCFEE 5810</strain>
    </source>
</reference>
<protein>
    <submittedName>
        <fullName evidence="2">Uncharacterized protein</fullName>
    </submittedName>
</protein>
<dbReference type="Proteomes" id="UP001310594">
    <property type="component" value="Unassembled WGS sequence"/>
</dbReference>
<sequence length="69" mass="7920">MVHQHGDHHDIPAEHRKHKPGAWLPADHRTQKEWLGQQIEQAQQNKKELVPVLKDFKAFIEGSRALGAV</sequence>
<accession>A0AAN8A4F1</accession>
<dbReference type="EMBL" id="JAVRQU010000003">
    <property type="protein sequence ID" value="KAK5705306.1"/>
    <property type="molecule type" value="Genomic_DNA"/>
</dbReference>
<gene>
    <name evidence="2" type="ORF">LTR97_002424</name>
</gene>
<evidence type="ECO:0000313" key="3">
    <source>
        <dbReference type="Proteomes" id="UP001310594"/>
    </source>
</evidence>
<feature type="compositionally biased region" description="Basic and acidic residues" evidence="1">
    <location>
        <begin position="1"/>
        <end position="14"/>
    </location>
</feature>